<accession>A0ABU1TQ34</accession>
<organism evidence="2 3">
    <name type="scientific">Flavobacterium arsenatis</name>
    <dbReference type="NCBI Taxonomy" id="1484332"/>
    <lineage>
        <taxon>Bacteria</taxon>
        <taxon>Pseudomonadati</taxon>
        <taxon>Bacteroidota</taxon>
        <taxon>Flavobacteriia</taxon>
        <taxon>Flavobacteriales</taxon>
        <taxon>Flavobacteriaceae</taxon>
        <taxon>Flavobacterium</taxon>
    </lineage>
</organism>
<dbReference type="Gene3D" id="3.90.25.10">
    <property type="entry name" value="UDP-galactose 4-epimerase, domain 1"/>
    <property type="match status" value="1"/>
</dbReference>
<dbReference type="GO" id="GO:0003955">
    <property type="term" value="F:NAD(P)H dehydrogenase (quinone) activity"/>
    <property type="evidence" value="ECO:0007669"/>
    <property type="project" value="UniProtKB-EC"/>
</dbReference>
<feature type="domain" description="NmrA-like" evidence="1">
    <location>
        <begin position="2"/>
        <end position="284"/>
    </location>
</feature>
<comment type="caution">
    <text evidence="2">The sequence shown here is derived from an EMBL/GenBank/DDBJ whole genome shotgun (WGS) entry which is preliminary data.</text>
</comment>
<dbReference type="RefSeq" id="WP_310026530.1">
    <property type="nucleotide sequence ID" value="NZ_JAVDVI010000008.1"/>
</dbReference>
<dbReference type="InterPro" id="IPR052718">
    <property type="entry name" value="NmrA-type_oxidoreductase"/>
</dbReference>
<reference evidence="2 3" key="1">
    <citation type="submission" date="2023-07" db="EMBL/GenBank/DDBJ databases">
        <title>Sorghum-associated microbial communities from plants grown in Nebraska, USA.</title>
        <authorList>
            <person name="Schachtman D."/>
        </authorList>
    </citation>
    <scope>NUCLEOTIDE SEQUENCE [LARGE SCALE GENOMIC DNA]</scope>
    <source>
        <strain evidence="2 3">3773</strain>
    </source>
</reference>
<dbReference type="Pfam" id="PF05368">
    <property type="entry name" value="NmrA"/>
    <property type="match status" value="1"/>
</dbReference>
<keyword evidence="2" id="KW-0560">Oxidoreductase</keyword>
<dbReference type="SUPFAM" id="SSF51735">
    <property type="entry name" value="NAD(P)-binding Rossmann-fold domains"/>
    <property type="match status" value="1"/>
</dbReference>
<keyword evidence="3" id="KW-1185">Reference proteome</keyword>
<evidence type="ECO:0000313" key="3">
    <source>
        <dbReference type="Proteomes" id="UP001255185"/>
    </source>
</evidence>
<gene>
    <name evidence="2" type="ORF">J2X31_002101</name>
</gene>
<dbReference type="CDD" id="cd05269">
    <property type="entry name" value="TMR_SDR_a"/>
    <property type="match status" value="1"/>
</dbReference>
<dbReference type="Gene3D" id="3.40.50.720">
    <property type="entry name" value="NAD(P)-binding Rossmann-like Domain"/>
    <property type="match status" value="1"/>
</dbReference>
<dbReference type="EC" id="1.6.5.2" evidence="2"/>
<dbReference type="Proteomes" id="UP001255185">
    <property type="component" value="Unassembled WGS sequence"/>
</dbReference>
<protein>
    <submittedName>
        <fullName evidence="2">NAD(P)H dehydrogenase (Quinone)</fullName>
        <ecNumber evidence="2">1.6.5.2</ecNumber>
    </submittedName>
</protein>
<dbReference type="InterPro" id="IPR036291">
    <property type="entry name" value="NAD(P)-bd_dom_sf"/>
</dbReference>
<evidence type="ECO:0000259" key="1">
    <source>
        <dbReference type="Pfam" id="PF05368"/>
    </source>
</evidence>
<dbReference type="InterPro" id="IPR008030">
    <property type="entry name" value="NmrA-like"/>
</dbReference>
<name>A0ABU1TQ34_9FLAO</name>
<proteinExistence type="predicted"/>
<evidence type="ECO:0000313" key="2">
    <source>
        <dbReference type="EMBL" id="MDR6968086.1"/>
    </source>
</evidence>
<dbReference type="EMBL" id="JAVDVI010000008">
    <property type="protein sequence ID" value="MDR6968086.1"/>
    <property type="molecule type" value="Genomic_DNA"/>
</dbReference>
<dbReference type="PANTHER" id="PTHR47129">
    <property type="entry name" value="QUINONE OXIDOREDUCTASE 2"/>
    <property type="match status" value="1"/>
</dbReference>
<sequence>MDKILVTGANGHFGRGVLKALLNNGLEKKNIYAMVRNKAKAADLKSLGIHVVFGDYEDYDSLLKAFSGIDKLLFVSGSDVRNRVAQHKLVVKAAKNAGVKHIHYTSQQHKSDDRDSPIYFIIKSHLATETAIMNSGMNFTILRNALYMDMLPEFLGEKVVEDGIFLPAGQGKIAFTLRSEMAETAAVILTSRGHTNKIYEISGNSISFTEIAQKISEIKGHNITYLSPDPKAFINTAVKKGAPRMQIKMLAGFAQAARIGELDSESPHMEKILGRKPSQVNDFLQQIYS</sequence>
<dbReference type="PANTHER" id="PTHR47129:SF1">
    <property type="entry name" value="NMRA-LIKE DOMAIN-CONTAINING PROTEIN"/>
    <property type="match status" value="1"/>
</dbReference>